<dbReference type="Proteomes" id="UP001174156">
    <property type="component" value="Unassembled WGS sequence"/>
</dbReference>
<reference evidence="1" key="2">
    <citation type="submission" date="2023-01" db="EMBL/GenBank/DDBJ databases">
        <title>Genomic dissection of endemic carbapenem resistance: metallo-beta-lactamase gene dissemination through clonal, plasmid and integron transfer pathways.</title>
        <authorList>
            <person name="Macesic N."/>
        </authorList>
    </citation>
    <scope>NUCLEOTIDE SEQUENCE</scope>
    <source>
        <strain evidence="1">CPO519</strain>
    </source>
</reference>
<dbReference type="EMBL" id="JARTMM010000028">
    <property type="protein sequence ID" value="MDK4881875.1"/>
    <property type="molecule type" value="Genomic_DNA"/>
</dbReference>
<reference evidence="2 3" key="1">
    <citation type="journal article" date="2023" name="Nat. Commun.">
        <title>Genomic dissection of endemic carbapenem resistance reveals metallo-beta-lactamase dissemination through clonal, plasmid and integron transfer.</title>
        <authorList>
            <person name="Macesic N."/>
            <person name="Hawkey J."/>
            <person name="Vezina B."/>
            <person name="Wisniewski J.A."/>
            <person name="Cottingham H."/>
            <person name="Blakeway L.V."/>
            <person name="Harshegyi T."/>
            <person name="Pragastis K."/>
            <person name="Badoordeen G.Z."/>
            <person name="Dennison A."/>
            <person name="Spelman D.W."/>
            <person name="Jenney A.W.J."/>
            <person name="Peleg A.Y."/>
        </authorList>
    </citation>
    <scope>NUCLEOTIDE SEQUENCE [LARGE SCALE GENOMIC DNA]</scope>
    <source>
        <strain evidence="2 3">CPO519</strain>
    </source>
</reference>
<comment type="caution">
    <text evidence="1">The sequence shown here is derived from an EMBL/GenBank/DDBJ whole genome shotgun (WGS) entry which is preliminary data.</text>
</comment>
<protein>
    <submittedName>
        <fullName evidence="1">AlpA family phage regulatory protein</fullName>
    </submittedName>
</protein>
<evidence type="ECO:0000313" key="2">
    <source>
        <dbReference type="EMBL" id="MEC5498220.1"/>
    </source>
</evidence>
<gene>
    <name evidence="2" type="ORF">P9867_017710</name>
    <name evidence="1" type="ORF">P9867_09215</name>
</gene>
<reference evidence="2" key="3">
    <citation type="submission" date="2024-01" db="EMBL/GenBank/DDBJ databases">
        <authorList>
            <person name="Macesic N."/>
        </authorList>
    </citation>
    <scope>NUCLEOTIDE SEQUENCE</scope>
    <source>
        <strain evidence="2">CPO519</strain>
    </source>
</reference>
<proteinExistence type="predicted"/>
<dbReference type="AlphaFoldDB" id="A0A5P6FT94"/>
<accession>A0A5P6FT94</accession>
<dbReference type="EMBL" id="JARTMM020000001">
    <property type="protein sequence ID" value="MEC5498220.1"/>
    <property type="molecule type" value="Genomic_DNA"/>
</dbReference>
<organism evidence="1">
    <name type="scientific">Acinetobacter baumannii</name>
    <dbReference type="NCBI Taxonomy" id="470"/>
    <lineage>
        <taxon>Bacteria</taxon>
        <taxon>Pseudomonadati</taxon>
        <taxon>Pseudomonadota</taxon>
        <taxon>Gammaproteobacteria</taxon>
        <taxon>Moraxellales</taxon>
        <taxon>Moraxellaceae</taxon>
        <taxon>Acinetobacter</taxon>
        <taxon>Acinetobacter calcoaceticus/baumannii complex</taxon>
    </lineage>
</organism>
<sequence>MSQVDQNINRRLLNREYWRISDLASTAEHKERTYRTKDGLERRIKARPPSVGILPLGRSTIYDLVRKGDMPAPVHLSERVSAWRTTDLIEWLESKQ</sequence>
<evidence type="ECO:0000313" key="3">
    <source>
        <dbReference type="Proteomes" id="UP001174156"/>
    </source>
</evidence>
<dbReference type="Gene3D" id="1.10.238.160">
    <property type="match status" value="1"/>
</dbReference>
<evidence type="ECO:0000313" key="1">
    <source>
        <dbReference type="EMBL" id="MDK4881875.1"/>
    </source>
</evidence>
<dbReference type="InterPro" id="IPR010260">
    <property type="entry name" value="AlpA"/>
</dbReference>
<dbReference type="RefSeq" id="WP_086231597.1">
    <property type="nucleotide sequence ID" value="NZ_CP042556.1"/>
</dbReference>
<name>A0A5P6FT94_ACIBA</name>
<dbReference type="Pfam" id="PF05930">
    <property type="entry name" value="Phage_AlpA"/>
    <property type="match status" value="1"/>
</dbReference>